<accession>A0A8H9GVB7</accession>
<feature type="compositionally biased region" description="Gly residues" evidence="1">
    <location>
        <begin position="70"/>
        <end position="79"/>
    </location>
</feature>
<organism evidence="2 3">
    <name type="scientific">Microbispora bryophytorum</name>
    <dbReference type="NCBI Taxonomy" id="1460882"/>
    <lineage>
        <taxon>Bacteria</taxon>
        <taxon>Bacillati</taxon>
        <taxon>Actinomycetota</taxon>
        <taxon>Actinomycetes</taxon>
        <taxon>Streptosporangiales</taxon>
        <taxon>Streptosporangiaceae</taxon>
        <taxon>Microbispora</taxon>
    </lineage>
</organism>
<dbReference type="Proteomes" id="UP000653480">
    <property type="component" value="Unassembled WGS sequence"/>
</dbReference>
<evidence type="ECO:0000256" key="1">
    <source>
        <dbReference type="SAM" id="MobiDB-lite"/>
    </source>
</evidence>
<evidence type="ECO:0000313" key="2">
    <source>
        <dbReference type="EMBL" id="GGN98153.1"/>
    </source>
</evidence>
<keyword evidence="3" id="KW-1185">Reference proteome</keyword>
<comment type="caution">
    <text evidence="2">The sequence shown here is derived from an EMBL/GenBank/DDBJ whole genome shotgun (WGS) entry which is preliminary data.</text>
</comment>
<feature type="region of interest" description="Disordered" evidence="1">
    <location>
        <begin position="57"/>
        <end position="79"/>
    </location>
</feature>
<name>A0A8H9GVB7_9ACTN</name>
<gene>
    <name evidence="2" type="ORF">GCM10011574_02440</name>
</gene>
<dbReference type="AlphaFoldDB" id="A0A8H9GVB7"/>
<sequence length="79" mass="8069">MDAGFAAALFVRAASPERLLPLADGEVYAEATARVRAVGKGRPEVVQLGQIIERLAGRSHPRGTTASQGAGAGIGSRIA</sequence>
<reference evidence="2" key="1">
    <citation type="journal article" date="2014" name="Int. J. Syst. Evol. Microbiol.">
        <title>Complete genome sequence of Corynebacterium casei LMG S-19264T (=DSM 44701T), isolated from a smear-ripened cheese.</title>
        <authorList>
            <consortium name="US DOE Joint Genome Institute (JGI-PGF)"/>
            <person name="Walter F."/>
            <person name="Albersmeier A."/>
            <person name="Kalinowski J."/>
            <person name="Ruckert C."/>
        </authorList>
    </citation>
    <scope>NUCLEOTIDE SEQUENCE</scope>
    <source>
        <strain evidence="2">CGMCC 4.7138</strain>
    </source>
</reference>
<reference evidence="2" key="2">
    <citation type="submission" date="2020-09" db="EMBL/GenBank/DDBJ databases">
        <authorList>
            <person name="Sun Q."/>
            <person name="Zhou Y."/>
        </authorList>
    </citation>
    <scope>NUCLEOTIDE SEQUENCE</scope>
    <source>
        <strain evidence="2">CGMCC 4.7138</strain>
    </source>
</reference>
<protein>
    <submittedName>
        <fullName evidence="2">Uncharacterized protein</fullName>
    </submittedName>
</protein>
<dbReference type="EMBL" id="BMMN01000001">
    <property type="protein sequence ID" value="GGN98153.1"/>
    <property type="molecule type" value="Genomic_DNA"/>
</dbReference>
<evidence type="ECO:0000313" key="3">
    <source>
        <dbReference type="Proteomes" id="UP000653480"/>
    </source>
</evidence>
<proteinExistence type="predicted"/>